<evidence type="ECO:0000256" key="1">
    <source>
        <dbReference type="PROSITE-ProRule" id="PRU00339"/>
    </source>
</evidence>
<feature type="signal peptide" evidence="2">
    <location>
        <begin position="1"/>
        <end position="18"/>
    </location>
</feature>
<name>A0A290Q4T5_9BACT</name>
<keyword evidence="1" id="KW-0802">TPR repeat</keyword>
<organism evidence="3 4">
    <name type="scientific">Nibricoccus aquaticus</name>
    <dbReference type="NCBI Taxonomy" id="2576891"/>
    <lineage>
        <taxon>Bacteria</taxon>
        <taxon>Pseudomonadati</taxon>
        <taxon>Verrucomicrobiota</taxon>
        <taxon>Opitutia</taxon>
        <taxon>Opitutales</taxon>
        <taxon>Opitutaceae</taxon>
        <taxon>Nibricoccus</taxon>
    </lineage>
</organism>
<dbReference type="InterPro" id="IPR011990">
    <property type="entry name" value="TPR-like_helical_dom_sf"/>
</dbReference>
<proteinExistence type="predicted"/>
<dbReference type="SUPFAM" id="SSF48452">
    <property type="entry name" value="TPR-like"/>
    <property type="match status" value="1"/>
</dbReference>
<dbReference type="AlphaFoldDB" id="A0A290Q4T5"/>
<accession>A0A290Q4T5</accession>
<gene>
    <name evidence="3" type="ORF">CMV30_04635</name>
</gene>
<reference evidence="3 4" key="1">
    <citation type="submission" date="2017-09" db="EMBL/GenBank/DDBJ databases">
        <title>Complete genome sequence of Verrucomicrobial strain HZ-65, isolated from freshwater.</title>
        <authorList>
            <person name="Choi A."/>
        </authorList>
    </citation>
    <scope>NUCLEOTIDE SEQUENCE [LARGE SCALE GENOMIC DNA]</scope>
    <source>
        <strain evidence="3 4">HZ-65</strain>
    </source>
</reference>
<dbReference type="KEGG" id="vbh:CMV30_04635"/>
<feature type="repeat" description="TPR" evidence="1">
    <location>
        <begin position="210"/>
        <end position="243"/>
    </location>
</feature>
<sequence length="261" mass="27650">MKTHILRTIVMIAGLVLAAFNPAGRAAEAGAAMAGIEQKIERALYRGDAALLTEAEGELAVALKAEPGRAGLRYLEGFGAYARASFEYATKDKKALEKGLVRADELLAKVKGEPWAAEALALRGYVTGQLIGARGSMSGMTLGPKMKRQTSEAVDEVPGSGRALMFHGVTLLSTPEMFGGDPAEALRLFTRAAAVFEKGEGATVTGWGGALTYYWLARARLKAGDLAGAKEAAEKALEREPEYAVVRYGLMKEIEGKLAGK</sequence>
<evidence type="ECO:0000313" key="4">
    <source>
        <dbReference type="Proteomes" id="UP000217265"/>
    </source>
</evidence>
<keyword evidence="4" id="KW-1185">Reference proteome</keyword>
<dbReference type="Proteomes" id="UP000217265">
    <property type="component" value="Chromosome"/>
</dbReference>
<protein>
    <submittedName>
        <fullName evidence="3">Uncharacterized protein</fullName>
    </submittedName>
</protein>
<dbReference type="PROSITE" id="PS50005">
    <property type="entry name" value="TPR"/>
    <property type="match status" value="1"/>
</dbReference>
<feature type="chain" id="PRO_5012064017" evidence="2">
    <location>
        <begin position="19"/>
        <end position="261"/>
    </location>
</feature>
<keyword evidence="2" id="KW-0732">Signal</keyword>
<dbReference type="Gene3D" id="1.25.40.10">
    <property type="entry name" value="Tetratricopeptide repeat domain"/>
    <property type="match status" value="1"/>
</dbReference>
<dbReference type="OrthoDB" id="1150971at2"/>
<dbReference type="EMBL" id="CP023344">
    <property type="protein sequence ID" value="ATC63297.1"/>
    <property type="molecule type" value="Genomic_DNA"/>
</dbReference>
<evidence type="ECO:0000256" key="2">
    <source>
        <dbReference type="SAM" id="SignalP"/>
    </source>
</evidence>
<dbReference type="InterPro" id="IPR019734">
    <property type="entry name" value="TPR_rpt"/>
</dbReference>
<dbReference type="RefSeq" id="WP_096054929.1">
    <property type="nucleotide sequence ID" value="NZ_CP023344.1"/>
</dbReference>
<evidence type="ECO:0000313" key="3">
    <source>
        <dbReference type="EMBL" id="ATC63297.1"/>
    </source>
</evidence>